<feature type="compositionally biased region" description="Polar residues" evidence="1">
    <location>
        <begin position="12"/>
        <end position="25"/>
    </location>
</feature>
<dbReference type="Proteomes" id="UP000001194">
    <property type="component" value="Unassembled WGS sequence"/>
</dbReference>
<proteinExistence type="predicted"/>
<reference evidence="2 3" key="1">
    <citation type="journal article" date="2008" name="Nature">
        <title>The genome of Laccaria bicolor provides insights into mycorrhizal symbiosis.</title>
        <authorList>
            <person name="Martin F."/>
            <person name="Aerts A."/>
            <person name="Ahren D."/>
            <person name="Brun A."/>
            <person name="Danchin E.G.J."/>
            <person name="Duchaussoy F."/>
            <person name="Gibon J."/>
            <person name="Kohler A."/>
            <person name="Lindquist E."/>
            <person name="Pereda V."/>
            <person name="Salamov A."/>
            <person name="Shapiro H.J."/>
            <person name="Wuyts J."/>
            <person name="Blaudez D."/>
            <person name="Buee M."/>
            <person name="Brokstein P."/>
            <person name="Canbaeck B."/>
            <person name="Cohen D."/>
            <person name="Courty P.E."/>
            <person name="Coutinho P.M."/>
            <person name="Delaruelle C."/>
            <person name="Detter J.C."/>
            <person name="Deveau A."/>
            <person name="DiFazio S."/>
            <person name="Duplessis S."/>
            <person name="Fraissinet-Tachet L."/>
            <person name="Lucic E."/>
            <person name="Frey-Klett P."/>
            <person name="Fourrey C."/>
            <person name="Feussner I."/>
            <person name="Gay G."/>
            <person name="Grimwood J."/>
            <person name="Hoegger P.J."/>
            <person name="Jain P."/>
            <person name="Kilaru S."/>
            <person name="Labbe J."/>
            <person name="Lin Y.C."/>
            <person name="Legue V."/>
            <person name="Le Tacon F."/>
            <person name="Marmeisse R."/>
            <person name="Melayah D."/>
            <person name="Montanini B."/>
            <person name="Muratet M."/>
            <person name="Nehls U."/>
            <person name="Niculita-Hirzel H."/>
            <person name="Oudot-Le Secq M.P."/>
            <person name="Peter M."/>
            <person name="Quesneville H."/>
            <person name="Rajashekar B."/>
            <person name="Reich M."/>
            <person name="Rouhier N."/>
            <person name="Schmutz J."/>
            <person name="Yin T."/>
            <person name="Chalot M."/>
            <person name="Henrissat B."/>
            <person name="Kuees U."/>
            <person name="Lucas S."/>
            <person name="Van de Peer Y."/>
            <person name="Podila G.K."/>
            <person name="Polle A."/>
            <person name="Pukkila P.J."/>
            <person name="Richardson P.M."/>
            <person name="Rouze P."/>
            <person name="Sanders I.R."/>
            <person name="Stajich J.E."/>
            <person name="Tunlid A."/>
            <person name="Tuskan G."/>
            <person name="Grigoriev I.V."/>
        </authorList>
    </citation>
    <scope>NUCLEOTIDE SEQUENCE [LARGE SCALE GENOMIC DNA]</scope>
    <source>
        <strain evidence="3">S238N-H82 / ATCC MYA-4686</strain>
    </source>
</reference>
<dbReference type="KEGG" id="lbc:LACBIDRAFT_335969"/>
<dbReference type="OrthoDB" id="2995174at2759"/>
<accession>B0E3Z9</accession>
<organism evidence="3">
    <name type="scientific">Laccaria bicolor (strain S238N-H82 / ATCC MYA-4686)</name>
    <name type="common">Bicoloured deceiver</name>
    <name type="synonym">Laccaria laccata var. bicolor</name>
    <dbReference type="NCBI Taxonomy" id="486041"/>
    <lineage>
        <taxon>Eukaryota</taxon>
        <taxon>Fungi</taxon>
        <taxon>Dikarya</taxon>
        <taxon>Basidiomycota</taxon>
        <taxon>Agaricomycotina</taxon>
        <taxon>Agaricomycetes</taxon>
        <taxon>Agaricomycetidae</taxon>
        <taxon>Agaricales</taxon>
        <taxon>Agaricineae</taxon>
        <taxon>Hydnangiaceae</taxon>
        <taxon>Laccaria</taxon>
    </lineage>
</organism>
<sequence length="399" mass="43711">MSSRRCCENADPLTTQAQGGQASDTSVMRSNCGTFSILVDAHPTYLHNENQDSKPLDGRGGTAVEETGKAPRYLYYRLYTRDGSIKSINPIYVNDPFTSRTITRLITPPHTSMSVKDHLCKIEGFKPGTASTLFESLLSQVTLEESTRVSLKKNSGPGLSEDDPMALVVKLLGDEQRGPPTKPRSLPDSGPHSHVSAVYYRIYDKGGAIASKMSFDPDDEFLGRIDMLSVTPPHTVSSLGFRIANAEGIVKNKFQLFEDTDGDHLMNDDKYLSLLEQTYPGCAEDGPITVVCVEVMEETQVEPQMLEGKTEEDTTFSKLMEANTMWTPTDANLPVWLPTTKNEILHTDGVRTNAMYIGGPSAGSYVGYMAINSAGEMGFIAETMLAAVFLILGHARRMS</sequence>
<dbReference type="HOGENOM" id="CLU_033651_0_0_1"/>
<feature type="region of interest" description="Disordered" evidence="1">
    <location>
        <begin position="1"/>
        <end position="25"/>
    </location>
</feature>
<gene>
    <name evidence="2" type="ORF">LACBIDRAFT_335969</name>
</gene>
<evidence type="ECO:0000313" key="3">
    <source>
        <dbReference type="Proteomes" id="UP000001194"/>
    </source>
</evidence>
<dbReference type="GeneID" id="6086573"/>
<evidence type="ECO:0000313" key="2">
    <source>
        <dbReference type="EMBL" id="EDQ98432.1"/>
    </source>
</evidence>
<evidence type="ECO:0000256" key="1">
    <source>
        <dbReference type="SAM" id="MobiDB-lite"/>
    </source>
</evidence>
<name>B0E3Z9_LACBS</name>
<dbReference type="RefSeq" id="XP_001890916.1">
    <property type="nucleotide sequence ID" value="XM_001890881.1"/>
</dbReference>
<dbReference type="AlphaFoldDB" id="B0E3Z9"/>
<dbReference type="InParanoid" id="B0E3Z9"/>
<dbReference type="EMBL" id="DS547289">
    <property type="protein sequence ID" value="EDQ98432.1"/>
    <property type="molecule type" value="Genomic_DNA"/>
</dbReference>
<protein>
    <submittedName>
        <fullName evidence="2">Predicted protein</fullName>
    </submittedName>
</protein>
<keyword evidence="3" id="KW-1185">Reference proteome</keyword>